<dbReference type="CDD" id="cd08956">
    <property type="entry name" value="KR_3_FAS_SDR_x"/>
    <property type="match status" value="1"/>
</dbReference>
<feature type="domain" description="Polyketide synthase-like phosphopantetheine-binding" evidence="8">
    <location>
        <begin position="908"/>
        <end position="980"/>
    </location>
</feature>
<dbReference type="Pfam" id="PF21089">
    <property type="entry name" value="PKS_DH_N"/>
    <property type="match status" value="1"/>
</dbReference>
<dbReference type="GO" id="GO:0006633">
    <property type="term" value="P:fatty acid biosynthetic process"/>
    <property type="evidence" value="ECO:0007669"/>
    <property type="project" value="InterPro"/>
</dbReference>
<dbReference type="PROSITE" id="PS00606">
    <property type="entry name" value="KS3_1"/>
    <property type="match status" value="2"/>
</dbReference>
<dbReference type="SUPFAM" id="SSF47336">
    <property type="entry name" value="ACP-like"/>
    <property type="match status" value="2"/>
</dbReference>
<feature type="region of interest" description="Disordered" evidence="6">
    <location>
        <begin position="1422"/>
        <end position="1443"/>
    </location>
</feature>
<dbReference type="InterPro" id="IPR001227">
    <property type="entry name" value="Ac_transferase_dom_sf"/>
</dbReference>
<feature type="domain" description="Malonyl-CoA:ACP transacylase (MAT)" evidence="11">
    <location>
        <begin position="522"/>
        <end position="813"/>
    </location>
</feature>
<dbReference type="Pfam" id="PF02801">
    <property type="entry name" value="Ketoacyl-synt_C"/>
    <property type="match status" value="3"/>
</dbReference>
<dbReference type="InterPro" id="IPR016039">
    <property type="entry name" value="Thiolase-like"/>
</dbReference>
<dbReference type="Pfam" id="PF22953">
    <property type="entry name" value="SpnB_Rossmann"/>
    <property type="match status" value="1"/>
</dbReference>
<evidence type="ECO:0000256" key="4">
    <source>
        <dbReference type="ARBA" id="ARBA00023268"/>
    </source>
</evidence>
<accession>A0A4R5C6C0</accession>
<dbReference type="InterPro" id="IPR050091">
    <property type="entry name" value="PKS_NRPS_Biosynth_Enz"/>
</dbReference>
<evidence type="ECO:0000313" key="13">
    <source>
        <dbReference type="Proteomes" id="UP000294513"/>
    </source>
</evidence>
<dbReference type="Pfam" id="PF08659">
    <property type="entry name" value="KR"/>
    <property type="match status" value="1"/>
</dbReference>
<dbReference type="Gene3D" id="3.30.70.250">
    <property type="entry name" value="Malonyl-CoA ACP transacylase, ACP-binding"/>
    <property type="match status" value="1"/>
</dbReference>
<dbReference type="InterPro" id="IPR032821">
    <property type="entry name" value="PKS_assoc"/>
</dbReference>
<dbReference type="SMART" id="SM01294">
    <property type="entry name" value="PKS_PP_betabranch"/>
    <property type="match status" value="1"/>
</dbReference>
<evidence type="ECO:0000256" key="2">
    <source>
        <dbReference type="ARBA" id="ARBA00022553"/>
    </source>
</evidence>
<dbReference type="Pfam" id="PF14765">
    <property type="entry name" value="PS-DH"/>
    <property type="match status" value="1"/>
</dbReference>
<dbReference type="FunFam" id="3.40.47.10:FF:000019">
    <property type="entry name" value="Polyketide synthase type I"/>
    <property type="match status" value="2"/>
</dbReference>
<dbReference type="SMART" id="SM00826">
    <property type="entry name" value="PKS_DH"/>
    <property type="match status" value="1"/>
</dbReference>
<dbReference type="InterPro" id="IPR009081">
    <property type="entry name" value="PP-bd_ACP"/>
</dbReference>
<dbReference type="Gene3D" id="1.10.287.1960">
    <property type="match status" value="1"/>
</dbReference>
<feature type="compositionally biased region" description="Acidic residues" evidence="6">
    <location>
        <begin position="874"/>
        <end position="887"/>
    </location>
</feature>
<dbReference type="Gene3D" id="3.30.70.3290">
    <property type="match status" value="3"/>
</dbReference>
<evidence type="ECO:0000256" key="3">
    <source>
        <dbReference type="ARBA" id="ARBA00022679"/>
    </source>
</evidence>
<feature type="compositionally biased region" description="Low complexity" evidence="6">
    <location>
        <begin position="1983"/>
        <end position="1997"/>
    </location>
</feature>
<dbReference type="PANTHER" id="PTHR43775:SF51">
    <property type="entry name" value="INACTIVE PHENOLPHTHIOCEROL SYNTHESIS POLYKETIDE SYNTHASE TYPE I PKS1-RELATED"/>
    <property type="match status" value="1"/>
</dbReference>
<dbReference type="EMBL" id="SMKU01000021">
    <property type="protein sequence ID" value="TDD94229.1"/>
    <property type="molecule type" value="Genomic_DNA"/>
</dbReference>
<dbReference type="OrthoDB" id="4537517at2"/>
<dbReference type="GO" id="GO:0031177">
    <property type="term" value="F:phosphopantetheine binding"/>
    <property type="evidence" value="ECO:0007669"/>
    <property type="project" value="InterPro"/>
</dbReference>
<evidence type="ECO:0000256" key="1">
    <source>
        <dbReference type="ARBA" id="ARBA00022450"/>
    </source>
</evidence>
<dbReference type="InterPro" id="IPR057326">
    <property type="entry name" value="KR_dom"/>
</dbReference>
<feature type="domain" description="Ketosynthase family 3 (KS3)" evidence="9">
    <location>
        <begin position="10"/>
        <end position="421"/>
    </location>
</feature>
<feature type="domain" description="Malonyl-CoA:ACP transacylase (MAT)" evidence="11">
    <location>
        <begin position="1520"/>
        <end position="1811"/>
    </location>
</feature>
<dbReference type="Proteomes" id="UP000294513">
    <property type="component" value="Unassembled WGS sequence"/>
</dbReference>
<dbReference type="FunFam" id="1.10.1200.10:FF:000007">
    <property type="entry name" value="Probable polyketide synthase pks17"/>
    <property type="match status" value="1"/>
</dbReference>
<dbReference type="InterPro" id="IPR036291">
    <property type="entry name" value="NAD(P)-bd_dom_sf"/>
</dbReference>
<dbReference type="Gene3D" id="3.40.47.10">
    <property type="match status" value="3"/>
</dbReference>
<dbReference type="SMART" id="SM00822">
    <property type="entry name" value="PKS_KR"/>
    <property type="match status" value="1"/>
</dbReference>
<dbReference type="InterPro" id="IPR018201">
    <property type="entry name" value="Ketoacyl_synth_AS"/>
</dbReference>
<dbReference type="Gene3D" id="3.40.50.720">
    <property type="entry name" value="NAD(P)-binding Rossmann-like Domain"/>
    <property type="match status" value="1"/>
</dbReference>
<dbReference type="SUPFAM" id="SSF52151">
    <property type="entry name" value="FabD/lysophospholipase-like"/>
    <property type="match status" value="3"/>
</dbReference>
<dbReference type="PANTHER" id="PTHR43775">
    <property type="entry name" value="FATTY ACID SYNTHASE"/>
    <property type="match status" value="1"/>
</dbReference>
<dbReference type="InterPro" id="IPR016035">
    <property type="entry name" value="Acyl_Trfase/lysoPLipase"/>
</dbReference>
<reference evidence="12 13" key="1">
    <citation type="submission" date="2019-03" db="EMBL/GenBank/DDBJ databases">
        <title>Draft genome sequences of novel Actinobacteria.</title>
        <authorList>
            <person name="Sahin N."/>
            <person name="Ay H."/>
            <person name="Saygin H."/>
        </authorList>
    </citation>
    <scope>NUCLEOTIDE SEQUENCE [LARGE SCALE GENOMIC DNA]</scope>
    <source>
        <strain evidence="12 13">H3C3</strain>
    </source>
</reference>
<dbReference type="GO" id="GO:0004312">
    <property type="term" value="F:fatty acid synthase activity"/>
    <property type="evidence" value="ECO:0007669"/>
    <property type="project" value="TreeGrafter"/>
</dbReference>
<keyword evidence="4" id="KW-0511">Multifunctional enzyme</keyword>
<feature type="domain" description="Polyketide synthase-like phosphopantetheine-binding" evidence="8">
    <location>
        <begin position="2587"/>
        <end position="2659"/>
    </location>
</feature>
<dbReference type="GO" id="GO:0004315">
    <property type="term" value="F:3-oxoacyl-[acyl-carrier-protein] synthase activity"/>
    <property type="evidence" value="ECO:0007669"/>
    <property type="project" value="InterPro"/>
</dbReference>
<dbReference type="InterPro" id="IPR013968">
    <property type="entry name" value="PKS_KR"/>
</dbReference>
<feature type="domain" description="Ketosynthase family 3 (KS3)" evidence="9">
    <location>
        <begin position="999"/>
        <end position="1423"/>
    </location>
</feature>
<dbReference type="Gene3D" id="3.10.129.110">
    <property type="entry name" value="Polyketide synthase dehydratase"/>
    <property type="match status" value="1"/>
</dbReference>
<evidence type="ECO:0000259" key="10">
    <source>
        <dbReference type="SMART" id="SM00826"/>
    </source>
</evidence>
<evidence type="ECO:0000313" key="12">
    <source>
        <dbReference type="EMBL" id="TDD94229.1"/>
    </source>
</evidence>
<feature type="domain" description="Malonyl-CoA:ACP transacylase (MAT)" evidence="11">
    <location>
        <begin position="3214"/>
        <end position="3411"/>
    </location>
</feature>
<dbReference type="SMART" id="SM00827">
    <property type="entry name" value="PKS_AT"/>
    <property type="match status" value="3"/>
</dbReference>
<protein>
    <submittedName>
        <fullName evidence="12">SDR family NAD(P)-dependent oxidoreductase</fullName>
    </submittedName>
</protein>
<dbReference type="Pfam" id="PF00550">
    <property type="entry name" value="PP-binding"/>
    <property type="match status" value="2"/>
</dbReference>
<evidence type="ECO:0000259" key="9">
    <source>
        <dbReference type="SMART" id="SM00825"/>
    </source>
</evidence>
<dbReference type="InterPro" id="IPR042104">
    <property type="entry name" value="PKS_dehydratase_sf"/>
</dbReference>
<dbReference type="InterPro" id="IPR049552">
    <property type="entry name" value="PKS_DH_N"/>
</dbReference>
<dbReference type="InterPro" id="IPR020807">
    <property type="entry name" value="PKS_DH"/>
</dbReference>
<evidence type="ECO:0000259" key="8">
    <source>
        <dbReference type="SMART" id="SM00823"/>
    </source>
</evidence>
<dbReference type="InterPro" id="IPR014043">
    <property type="entry name" value="Acyl_transferase_dom"/>
</dbReference>
<evidence type="ECO:0000256" key="5">
    <source>
        <dbReference type="ARBA" id="ARBA00023315"/>
    </source>
</evidence>
<dbReference type="SMART" id="SM00825">
    <property type="entry name" value="PKS_KS"/>
    <property type="match status" value="3"/>
</dbReference>
<dbReference type="InterPro" id="IPR055123">
    <property type="entry name" value="SpnB-like_Rossmann"/>
</dbReference>
<evidence type="ECO:0000259" key="7">
    <source>
        <dbReference type="SMART" id="SM00822"/>
    </source>
</evidence>
<organism evidence="12 13">
    <name type="scientific">Actinomadura rubrisoli</name>
    <dbReference type="NCBI Taxonomy" id="2530368"/>
    <lineage>
        <taxon>Bacteria</taxon>
        <taxon>Bacillati</taxon>
        <taxon>Actinomycetota</taxon>
        <taxon>Actinomycetes</taxon>
        <taxon>Streptosporangiales</taxon>
        <taxon>Thermomonosporaceae</taxon>
        <taxon>Actinomadura</taxon>
    </lineage>
</organism>
<dbReference type="InterPro" id="IPR020806">
    <property type="entry name" value="PKS_PP-bd"/>
</dbReference>
<feature type="region of interest" description="Disordered" evidence="6">
    <location>
        <begin position="853"/>
        <end position="898"/>
    </location>
</feature>
<keyword evidence="3" id="KW-0808">Transferase</keyword>
<dbReference type="SUPFAM" id="SSF53901">
    <property type="entry name" value="Thiolase-like"/>
    <property type="match status" value="3"/>
</dbReference>
<dbReference type="CDD" id="cd00833">
    <property type="entry name" value="PKS"/>
    <property type="match status" value="3"/>
</dbReference>
<keyword evidence="13" id="KW-1185">Reference proteome</keyword>
<keyword evidence="5" id="KW-0012">Acyltransferase</keyword>
<gene>
    <name evidence="12" type="ORF">E1298_07230</name>
</gene>
<evidence type="ECO:0000256" key="6">
    <source>
        <dbReference type="SAM" id="MobiDB-lite"/>
    </source>
</evidence>
<name>A0A4R5C6C0_9ACTN</name>
<feature type="domain" description="Ketosynthase family 3 (KS3)" evidence="9">
    <location>
        <begin position="2679"/>
        <end position="3105"/>
    </location>
</feature>
<dbReference type="FunFam" id="3.40.366.10:FF:000002">
    <property type="entry name" value="Probable polyketide synthase 2"/>
    <property type="match status" value="2"/>
</dbReference>
<dbReference type="RefSeq" id="WP_131890219.1">
    <property type="nucleotide sequence ID" value="NZ_SMKU01000021.1"/>
</dbReference>
<dbReference type="InterPro" id="IPR016036">
    <property type="entry name" value="Malonyl_transacylase_ACP-bd"/>
</dbReference>
<dbReference type="InterPro" id="IPR049551">
    <property type="entry name" value="PKS_DH_C"/>
</dbReference>
<comment type="caution">
    <text evidence="12">The sequence shown here is derived from an EMBL/GenBank/DDBJ whole genome shotgun (WGS) entry which is preliminary data.</text>
</comment>
<sequence>MPESMPVEAVAVVGLSCRLPQAPDPRAFWELLRRGGSGIGDLPTDRWAGPLPGGPAQGGFLDRVDAFDAGFFGIAPREAARMDPQQRLMLELAWECLEDAGIAASALRGGRTGVFVGAIASDYATLAVRQGPEAATAHTVTGLSRGIIANRVSYTLGLRGPSLTVDAAQSSALVAVQLACESLRDGESDLAIAGGVNLILAPDSTVGLTRFGGLSPDGVAYTFDARANGYVRGEGGGAVVLKPLGRALADGDHVYCVIRGGAVNNDGATGGLTTPSAAAQADVLRRACERAGVEPREVQYVELHGTGTRVGDPIEAAALGAVYGPDRAAPLLVGSAKTNVGHLEGAAGVVGLLKTALAISRRELPPSLNFATPNPDIDFAGWNLSVQTAATPWRPGRLLAGVSSFGMGGTNCHLIVEEPPPAAVRERNGASGASDAPWPVSGRTEAALRAQARNLRRHLAQRPGLDAGDVAYTLAKGRSALERRGVVLAGDDQAGALKALADGKPHPGLVTGSVIEGKRVFVFPGQGSQWAGMGRHLLEHEPVFAAHLRACADAFGPLVDQDPVAALREADPAMLGRDDVVQPLLFAVMTGLAELWRHHGIAPDAVVGHSQGEIAAAYCAGALSLDDAARIVVLRGRAVRGLAGTGAMMSLPLPVDEARKLIGPGMHLAAVNGPSSTVLSGDTGPIEALLDELQARGVRARRVPIDYASHSPHIEPLHDDLLAVLDGIAPRPSEVAFYSTVTAARLDTAELTGEYWYGNLRRPIRLQETVELLHEDGHAFFVEASPHPLLALGIQQTLEGRPVAVLGTLRRDAGDRMPVALAEAHVRGLPVDWRLEGTRVPLPTYAFQRRRHWLDGTTARPEDAPEAPPRASDPAEEPDAPADEPADESGAASPWDGLQPRELENALHDLVRVNAAVTLGHVTAEAVDQGMTFKDLGFDSALTVELRDRLSAATGLDLPPGLLFDHPTPDALVRHLRSALGGGPAVERVVAAVAHDEPIAVVGMACRYPGGVASPEDLWRLVAEGRDAITGFPEDRGWDLAGLYDPDPARGGHTYTRSGGFLGDATRFDPGFFGISPREATAMDPQQRLLLETSWEAFEHAGLDPYRAAGPVGVFVGAMAPEYGPRLHEAADGLDGYLLTGSTVSVASGRISYTYGFEGPAVTVDTACSSSLVAMHLAAQALRQGECGLALAGGAAVMASPGMFVEFARQRGLSPDGRCKAFGAGADGTGWAEGAGLVLLERLSDAVANGHRVLAVIRGSAVNQDGASNGLTAPNGPSQERVIRQALAGARLSPADVDAVEAHGTGTALGDPIEAGALIAAYGDRPAERPLWLGSLKSNLGHAQAAAGVGGVIKMVMALRHGVLPRTLHAETPSPHIDWSSGRLALLTEERDWSGAERPRRAAVSSFGISGTNAHLILEEPPAPAAAPPQDRSEDGPQHGPVPVVLSARTEGALPAMAGRLLDAFPEGAGSEVARTLLGRARLPHRAVALTSDAVRALAQGEPHGDLVTGAARTGKTVFVFPGQGSQWPEMGRYLLERDPVFAAHIGACAEAFAAWTDWDLVGLLADPDPEALERVEVIQPVLFAVMTGLAEMWRHHGVLPDAVVGHSQGEIAAAYCAGALGLEDAAKVVILRAQALIRLAGTGAMASVPLPAAELDGRLGPDVHVAAVNGTASTTVSGTPEAIDALIAEFTARDIRARRVPVDYASHCPHVEPLRDDLLSALAGIAPRPSEVDFYSTVAAARLDTTELTGEYWYTNLRQPVRLHETVELLHAEGHRFYVESSPHPVLTIGVQQTLEDLPAAVFGTLRRDRGDRFPLALAEAFAAGIEVDWRLPALPPPSADAPTYPFDRQRYWLDAPADRSDPAGLGLTPVPHPLVGASLTTAEDGTVLLTGRLSHRTHPWLADHAVAGTPLLPATAFVELALLAGDHAGLDLLDDLVLEVPLAIPAGGAADVQIEVSPGESARPLAFHSRPGPDAPWTRHATGSLSASAPGPGAAELTAWPPPGAVAVGLDDAYELLADHGYGYGPVFQGLRALWRRGADLFAEAALPDGADPAGYRLHPALLDAALHPAVLAPLRDGSTETALPFSWSGVRLLATGATELRIALTATGRGGYALDVADGTGMPVASVAELTLRAVPAAVTAATDLHTVEWTPVPLPDAEPGGWTVLGGGPGDFAADDAAETLILPLAPGTGTADLPSAARDAVQDVLARLRAWLADERGTRLVAVTRGAVAALPGADVTDLRNAAVWGLLRTAQTEHPDRLTLLDLDDDDPRTLAAALATGEPQLAVRDGKALVPRLRREPAADRAEFDPDGLVLVTGGTGTLGRLLARHLATVHGVRRLLLTSRRGPDAPGASGLREELAALGADAEIVACDVADRDEVAALLARRTVSAVFHAAGVLADATIEGLTPAQVEAVLRPKADAAWHLHELAGDLAHFVLFSSVAGVLGNAGQGNYAAANAFLDGLAAHRRAHGLPAVSLAWGLWAEGSGMTSDLDAADHARLRRGGVLPLATGEGLALLDAALMSDRALVLPARLDLAAVRNSPPPLLRGLVRAPVRRAVAAAGSEGWAGRIARMPAEHRDEAVLDLVRMQVALVLGHAGTATVDPERAFRELGLDSLTAVELRNRLAAATGLRLPSTLLFDYPTLKALAARLVDLVTGEPVEAGPARAAAVADEPIAIIGMGCRFPGGVRSPEELWDLVAAGRDAITPFPDDRGWDLAALYDPDPDNEGHSYAREGGFLHDAADFDAEFFGISPREALATDPQQRLLLETAWEAVERAGIGMTSLRGSSTGVFAGVMYNDYRWRLRDAPEGFEAYLGNGSAGSVASGRVSYTFGFEGPAVTVDTACSSSLVALHLAAQALRRGECALALAGGVTVMATPAPFVEFSRQRGLAPDGRCKSFGAGADGAGWSEGAGLLLLERLSDARRNGHRVLAVVRGSAINQDGASNGLTAPNGPSQQRMIGQALADAGLAPSDVDAVEAHGTGTTLGDPIEAQALLATYGKQRPEGRPLWLGSLKSNIGHAQAAAGVAGIIKMVMAMRHGILPRTLHADEPTPHVDWEAGAVELLTRAQEWERGDGPRRAAVSSFGISGTNAHVVLEEAEPEPETVPVPVPMPVPLADSPGPEVWALSARSPEAVAEQARRLHRRVADDPGLAAGDVAHTLTRSRVLFDHRAAIVGTGREELLAGLAALGAGEAHPGVVAGSAGGGLAFLFTGQGSQRAGMGRELHAAYPVFADAFDEILTHFDPSLRDIIFTDEDGTLDQTLHTQPALFALEVALYRLYTSWGLTPTHLTGHSIGEIAAAHCAEVLSLDDACTLVAARAQLMQSAPSGGAMTAIQATEDEILPMLDDRVSIAAINGPTTIVIAGDPDAVQPIAEHWRQLGRKTKNLKVSHAFHSPHMDPVLDHFQA</sequence>
<keyword evidence="1" id="KW-0596">Phosphopantetheine</keyword>
<proteinExistence type="predicted"/>
<dbReference type="Gene3D" id="1.10.1200.10">
    <property type="entry name" value="ACP-like"/>
    <property type="match status" value="2"/>
</dbReference>
<dbReference type="InterPro" id="IPR014031">
    <property type="entry name" value="Ketoacyl_synth_C"/>
</dbReference>
<feature type="domain" description="Polyketide/metazoan fatty acid synthase-like dehydratase" evidence="10">
    <location>
        <begin position="1874"/>
        <end position="2033"/>
    </location>
</feature>
<keyword evidence="2" id="KW-0597">Phosphoprotein</keyword>
<dbReference type="Pfam" id="PF00109">
    <property type="entry name" value="ketoacyl-synt"/>
    <property type="match status" value="3"/>
</dbReference>
<dbReference type="Pfam" id="PF16197">
    <property type="entry name" value="KAsynt_C_assoc"/>
    <property type="match status" value="3"/>
</dbReference>
<dbReference type="SUPFAM" id="SSF55048">
    <property type="entry name" value="Probable ACP-binding domain of malonyl-CoA ACP transacylase"/>
    <property type="match status" value="3"/>
</dbReference>
<dbReference type="InterPro" id="IPR014030">
    <property type="entry name" value="Ketoacyl_synth_N"/>
</dbReference>
<dbReference type="Gene3D" id="3.40.366.10">
    <property type="entry name" value="Malonyl-Coenzyme A Acyl Carrier Protein, domain 2"/>
    <property type="match status" value="3"/>
</dbReference>
<dbReference type="SUPFAM" id="SSF51735">
    <property type="entry name" value="NAD(P)-binding Rossmann-fold domains"/>
    <property type="match status" value="2"/>
</dbReference>
<dbReference type="Pfam" id="PF00698">
    <property type="entry name" value="Acyl_transf_1"/>
    <property type="match status" value="3"/>
</dbReference>
<feature type="non-terminal residue" evidence="12">
    <location>
        <position position="3411"/>
    </location>
</feature>
<feature type="domain" description="Ketoreductase" evidence="7">
    <location>
        <begin position="2315"/>
        <end position="2489"/>
    </location>
</feature>
<dbReference type="InterPro" id="IPR036736">
    <property type="entry name" value="ACP-like_sf"/>
</dbReference>
<dbReference type="SMART" id="SM00823">
    <property type="entry name" value="PKS_PP"/>
    <property type="match status" value="2"/>
</dbReference>
<dbReference type="PROSITE" id="PS00012">
    <property type="entry name" value="PHOSPHOPANTETHEINE"/>
    <property type="match status" value="1"/>
</dbReference>
<dbReference type="InterPro" id="IPR020841">
    <property type="entry name" value="PKS_Beta-ketoAc_synthase_dom"/>
</dbReference>
<feature type="region of interest" description="Disordered" evidence="6">
    <location>
        <begin position="1965"/>
        <end position="1998"/>
    </location>
</feature>
<evidence type="ECO:0000259" key="11">
    <source>
        <dbReference type="SMART" id="SM00827"/>
    </source>
</evidence>
<dbReference type="InterPro" id="IPR006162">
    <property type="entry name" value="Ppantetheine_attach_site"/>
</dbReference>